<dbReference type="InterPro" id="IPR003141">
    <property type="entry name" value="Pol/His_phosphatase_N"/>
</dbReference>
<dbReference type="OrthoDB" id="9808747at2"/>
<dbReference type="EMBL" id="SODV01000002">
    <property type="protein sequence ID" value="TDW96342.1"/>
    <property type="molecule type" value="Genomic_DNA"/>
</dbReference>
<evidence type="ECO:0000313" key="4">
    <source>
        <dbReference type="Proteomes" id="UP000294498"/>
    </source>
</evidence>
<dbReference type="GO" id="GO:0003677">
    <property type="term" value="F:DNA binding"/>
    <property type="evidence" value="ECO:0007669"/>
    <property type="project" value="InterPro"/>
</dbReference>
<dbReference type="GO" id="GO:0003887">
    <property type="term" value="F:DNA-directed DNA polymerase activity"/>
    <property type="evidence" value="ECO:0007669"/>
    <property type="project" value="InterPro"/>
</dbReference>
<dbReference type="SMART" id="SM00483">
    <property type="entry name" value="POLXc"/>
    <property type="match status" value="1"/>
</dbReference>
<dbReference type="InterPro" id="IPR002054">
    <property type="entry name" value="DNA-dir_DNA_pol_X"/>
</dbReference>
<dbReference type="Gene3D" id="1.10.150.20">
    <property type="entry name" value="5' to 3' exonuclease, C-terminal subdomain"/>
    <property type="match status" value="1"/>
</dbReference>
<dbReference type="GO" id="GO:0042578">
    <property type="term" value="F:phosphoric ester hydrolase activity"/>
    <property type="evidence" value="ECO:0007669"/>
    <property type="project" value="TreeGrafter"/>
</dbReference>
<name>A0A4V3GKP5_9BACT</name>
<dbReference type="SMART" id="SM00481">
    <property type="entry name" value="POLIIIAc"/>
    <property type="match status" value="1"/>
</dbReference>
<dbReference type="GO" id="GO:0008270">
    <property type="term" value="F:zinc ion binding"/>
    <property type="evidence" value="ECO:0007669"/>
    <property type="project" value="TreeGrafter"/>
</dbReference>
<dbReference type="InterPro" id="IPR010996">
    <property type="entry name" value="HHH_MUS81"/>
</dbReference>
<evidence type="ECO:0000259" key="1">
    <source>
        <dbReference type="SMART" id="SM00481"/>
    </source>
</evidence>
<dbReference type="InterPro" id="IPR047967">
    <property type="entry name" value="PolX_PHP"/>
</dbReference>
<dbReference type="InterPro" id="IPR004013">
    <property type="entry name" value="PHP_dom"/>
</dbReference>
<evidence type="ECO:0000313" key="3">
    <source>
        <dbReference type="EMBL" id="TDW96342.1"/>
    </source>
</evidence>
<dbReference type="InterPro" id="IPR050243">
    <property type="entry name" value="PHP_phosphatase"/>
</dbReference>
<organism evidence="3 4">
    <name type="scientific">Dinghuibacter silviterrae</name>
    <dbReference type="NCBI Taxonomy" id="1539049"/>
    <lineage>
        <taxon>Bacteria</taxon>
        <taxon>Pseudomonadati</taxon>
        <taxon>Bacteroidota</taxon>
        <taxon>Chitinophagia</taxon>
        <taxon>Chitinophagales</taxon>
        <taxon>Chitinophagaceae</taxon>
        <taxon>Dinghuibacter</taxon>
    </lineage>
</organism>
<dbReference type="Pfam" id="PF14716">
    <property type="entry name" value="HHH_8"/>
    <property type="match status" value="1"/>
</dbReference>
<dbReference type="AlphaFoldDB" id="A0A4V3GKP5"/>
<dbReference type="Gene3D" id="3.20.20.140">
    <property type="entry name" value="Metal-dependent hydrolases"/>
    <property type="match status" value="1"/>
</dbReference>
<dbReference type="RefSeq" id="WP_133996605.1">
    <property type="nucleotide sequence ID" value="NZ_SODV01000002.1"/>
</dbReference>
<reference evidence="3 4" key="1">
    <citation type="submission" date="2019-03" db="EMBL/GenBank/DDBJ databases">
        <title>Genomic Encyclopedia of Type Strains, Phase IV (KMG-IV): sequencing the most valuable type-strain genomes for metagenomic binning, comparative biology and taxonomic classification.</title>
        <authorList>
            <person name="Goeker M."/>
        </authorList>
    </citation>
    <scope>NUCLEOTIDE SEQUENCE [LARGE SCALE GENOMIC DNA]</scope>
    <source>
        <strain evidence="3 4">DSM 100059</strain>
    </source>
</reference>
<dbReference type="Pfam" id="PF14520">
    <property type="entry name" value="HHH_5"/>
    <property type="match status" value="1"/>
</dbReference>
<sequence length="546" mass="60403">MTNDAIADAFSLLSKLMDIHGENSFKAKGYSIAAYNIERLPGELTEMEQAEIFAIKGIGDAIGKKILELNQTGEMKVLKDLIERTPSGVLDMMQIKGLGPKKVATLWKELGIESLGELLYACDENRLTLYKGFGAKTQANIKESIEFVLQNQDRTLYAHIEPYALEVERLVQAKFPDAKTALTGAFRRQMEIIDELEFVTTVPLEELADYLENEGFVLEEAPSGALVARGGRNLPLVWHPAGEDDFGTQLFQTSASEEFLKAWGVIGRASTEEALFENKGVPFIIAARRERAEPSRNAVLQPEDIKGIIHSHSDWSDGAHTLEKMASTAKAQGLEYLVISDHSKSAFYANGLSEERIKAQHEQIAALNERLAPFKIFKSIESDILNDGRLDYSDQVLATFDLVIASVHSNLNMPKEKAMLRVLTAIRNPFTTILGHPTGRLLLSRKGYPVDHLELLDVCAASGVVMELNAHPRRLDMDWRWLEDALARGVLTSIDPDAHAVEGFADTRYGVLVAQKTGVGPKQNLSSFSRAELEAWLAARKSAKGI</sequence>
<proteinExistence type="predicted"/>
<dbReference type="Gene3D" id="1.10.150.110">
    <property type="entry name" value="DNA polymerase beta, N-terminal domain-like"/>
    <property type="match status" value="1"/>
</dbReference>
<feature type="domain" description="Polymerase/histidinol phosphatase N-terminal" evidence="1">
    <location>
        <begin position="307"/>
        <end position="386"/>
    </location>
</feature>
<keyword evidence="4" id="KW-1185">Reference proteome</keyword>
<comment type="caution">
    <text evidence="3">The sequence shown here is derived from an EMBL/GenBank/DDBJ whole genome shotgun (WGS) entry which is preliminary data.</text>
</comment>
<dbReference type="SUPFAM" id="SSF89550">
    <property type="entry name" value="PHP domain-like"/>
    <property type="match status" value="1"/>
</dbReference>
<feature type="domain" description="DNA-directed DNA polymerase X" evidence="2">
    <location>
        <begin position="1"/>
        <end position="290"/>
    </location>
</feature>
<dbReference type="InterPro" id="IPR016195">
    <property type="entry name" value="Pol/histidinol_Pase-like"/>
</dbReference>
<dbReference type="InterPro" id="IPR027421">
    <property type="entry name" value="DNA_pol_lamdba_lyase_dom_sf"/>
</dbReference>
<dbReference type="Pfam" id="PF02811">
    <property type="entry name" value="PHP"/>
    <property type="match status" value="1"/>
</dbReference>
<gene>
    <name evidence="3" type="ORF">EDB95_4170</name>
</gene>
<dbReference type="PIRSF" id="PIRSF005047">
    <property type="entry name" value="UCP005047_YshC"/>
    <property type="match status" value="1"/>
</dbReference>
<evidence type="ECO:0000259" key="2">
    <source>
        <dbReference type="SMART" id="SM00483"/>
    </source>
</evidence>
<dbReference type="FunFam" id="3.20.20.140:FF:000047">
    <property type="entry name" value="PHP domain-containing protein"/>
    <property type="match status" value="1"/>
</dbReference>
<dbReference type="GO" id="GO:0005829">
    <property type="term" value="C:cytosol"/>
    <property type="evidence" value="ECO:0007669"/>
    <property type="project" value="TreeGrafter"/>
</dbReference>
<dbReference type="SUPFAM" id="SSF47802">
    <property type="entry name" value="DNA polymerase beta, N-terminal domain-like"/>
    <property type="match status" value="1"/>
</dbReference>
<dbReference type="Proteomes" id="UP000294498">
    <property type="component" value="Unassembled WGS sequence"/>
</dbReference>
<dbReference type="PANTHER" id="PTHR36928:SF1">
    <property type="entry name" value="PHOSPHATASE YCDX-RELATED"/>
    <property type="match status" value="1"/>
</dbReference>
<protein>
    <submittedName>
        <fullName evidence="3">DNA polymerase (Family 10)</fullName>
    </submittedName>
</protein>
<dbReference type="InterPro" id="IPR022311">
    <property type="entry name" value="PolX-like"/>
</dbReference>
<dbReference type="CDD" id="cd07436">
    <property type="entry name" value="PHP_PolX"/>
    <property type="match status" value="1"/>
</dbReference>
<accession>A0A4V3GKP5</accession>
<dbReference type="PANTHER" id="PTHR36928">
    <property type="entry name" value="PHOSPHATASE YCDX-RELATED"/>
    <property type="match status" value="1"/>
</dbReference>